<dbReference type="InterPro" id="IPR050356">
    <property type="entry name" value="SulA_CellDiv_inhibitor"/>
</dbReference>
<comment type="function">
    <text evidence="6">Component of the SOS system and an inhibitor of cell division. Accumulation of SulA causes rapid cessation of cell division and the appearance of long, non-septate filaments. In the presence of GTP, binds a polymerization-competent form of FtsZ in a 1:1 ratio, thus inhibiting FtsZ polymerization and therefore preventing it from participating in the assembly of the Z ring. This mechanism prevents the premature segregation of damaged DNA to daughter cells during cell division.</text>
</comment>
<dbReference type="InterPro" id="IPR004596">
    <property type="entry name" value="Cell_div_suppressor_SulA"/>
</dbReference>
<comment type="induction">
    <text evidence="6">By DNA damage, as part of the SOS response.</text>
</comment>
<dbReference type="PANTHER" id="PTHR35369:SF4">
    <property type="entry name" value="CELL DIVISION INHIBITOR SULA"/>
    <property type="match status" value="1"/>
</dbReference>
<dbReference type="EMBL" id="UGGO01000001">
    <property type="protein sequence ID" value="STQ45388.1"/>
    <property type="molecule type" value="Genomic_DNA"/>
</dbReference>
<evidence type="ECO:0000313" key="7">
    <source>
        <dbReference type="EMBL" id="STQ45388.1"/>
    </source>
</evidence>
<name>A0A377NF33_9GAMM</name>
<evidence type="ECO:0000256" key="2">
    <source>
        <dbReference type="ARBA" id="ARBA00022763"/>
    </source>
</evidence>
<keyword evidence="4 6" id="KW-0742">SOS response</keyword>
<keyword evidence="3 6" id="KW-0717">Septation</keyword>
<dbReference type="SUPFAM" id="SSF52540">
    <property type="entry name" value="P-loop containing nucleoside triphosphate hydrolases"/>
    <property type="match status" value="1"/>
</dbReference>
<dbReference type="GO" id="GO:0051782">
    <property type="term" value="P:negative regulation of cell division"/>
    <property type="evidence" value="ECO:0007669"/>
    <property type="project" value="UniProtKB-UniRule"/>
</dbReference>
<comment type="PTM">
    <text evidence="6">Is rapidly cleaved and degraded by the Lon protease once DNA damage is repaired.</text>
</comment>
<feature type="region of interest" description="FtsZ binding" evidence="6">
    <location>
        <begin position="134"/>
        <end position="140"/>
    </location>
</feature>
<dbReference type="Gene3D" id="3.40.50.300">
    <property type="entry name" value="P-loop containing nucleotide triphosphate hydrolases"/>
    <property type="match status" value="1"/>
</dbReference>
<keyword evidence="2 6" id="KW-0227">DNA damage</keyword>
<sequence>MEKIGLIFVQPTSTVHPYSYSLAGYIMRTQALTNHHLRHQAVSVTPPHVKQSTSISRNSGLLTEFVYCESQPALSELLLPVLQHLGLQSRWLLWLTPQQKLSRNWLSQSGLPVSKIVQVSQMNSMSPVDAMEKALLTGNYSVVLGWLPDLNDSERERLRLAALHGGSYGFIMRPTNAQISAHGQQSTVKIQSSVYH</sequence>
<protein>
    <recommendedName>
        <fullName evidence="6">Cell division inhibitor SulA</fullName>
    </recommendedName>
</protein>
<feature type="site" description="Essential for degradation by Lon protease" evidence="6">
    <location>
        <position position="196"/>
    </location>
</feature>
<keyword evidence="5 6" id="KW-0131">Cell cycle</keyword>
<evidence type="ECO:0000256" key="6">
    <source>
        <dbReference type="HAMAP-Rule" id="MF_01179"/>
    </source>
</evidence>
<dbReference type="InterPro" id="IPR027417">
    <property type="entry name" value="P-loop_NTPase"/>
</dbReference>
<dbReference type="GO" id="GO:0006281">
    <property type="term" value="P:DNA repair"/>
    <property type="evidence" value="ECO:0007669"/>
    <property type="project" value="TreeGrafter"/>
</dbReference>
<accession>A0A377NF33</accession>
<evidence type="ECO:0000256" key="3">
    <source>
        <dbReference type="ARBA" id="ARBA00023210"/>
    </source>
</evidence>
<gene>
    <name evidence="6 7" type="primary">sulA</name>
    <name evidence="7" type="ORF">NCTC12157_03123</name>
</gene>
<evidence type="ECO:0000256" key="4">
    <source>
        <dbReference type="ARBA" id="ARBA00023236"/>
    </source>
</evidence>
<dbReference type="PANTHER" id="PTHR35369">
    <property type="entry name" value="BLR3025 PROTEIN-RELATED"/>
    <property type="match status" value="1"/>
</dbReference>
<comment type="subunit">
    <text evidence="6">Interacts with FtsZ.</text>
</comment>
<keyword evidence="1 6" id="KW-0132">Cell division</keyword>
<organism evidence="7 8">
    <name type="scientific">Ewingella americana</name>
    <dbReference type="NCBI Taxonomy" id="41202"/>
    <lineage>
        <taxon>Bacteria</taxon>
        <taxon>Pseudomonadati</taxon>
        <taxon>Pseudomonadota</taxon>
        <taxon>Gammaproteobacteria</taxon>
        <taxon>Enterobacterales</taxon>
        <taxon>Yersiniaceae</taxon>
        <taxon>Ewingella</taxon>
    </lineage>
</organism>
<dbReference type="NCBIfam" id="NF007892">
    <property type="entry name" value="PRK10595.1"/>
    <property type="match status" value="1"/>
</dbReference>
<evidence type="ECO:0000313" key="8">
    <source>
        <dbReference type="Proteomes" id="UP000254304"/>
    </source>
</evidence>
<comment type="similarity">
    <text evidence="6">Belongs to the SulA family.</text>
</comment>
<dbReference type="AlphaFoldDB" id="A0A377NF33"/>
<dbReference type="InterPro" id="IPR047696">
    <property type="entry name" value="SulA_enterobact"/>
</dbReference>
<proteinExistence type="evidence at transcript level"/>
<dbReference type="GO" id="GO:0009432">
    <property type="term" value="P:SOS response"/>
    <property type="evidence" value="ECO:0007669"/>
    <property type="project" value="UniProtKB-UniRule"/>
</dbReference>
<dbReference type="NCBIfam" id="TIGR00623">
    <property type="entry name" value="SOS_SulA_coli"/>
    <property type="match status" value="1"/>
</dbReference>
<dbReference type="GO" id="GO:0000917">
    <property type="term" value="P:division septum assembly"/>
    <property type="evidence" value="ECO:0007669"/>
    <property type="project" value="UniProtKB-KW"/>
</dbReference>
<dbReference type="Proteomes" id="UP000254304">
    <property type="component" value="Unassembled WGS sequence"/>
</dbReference>
<dbReference type="PIRSF" id="PIRSF003093">
    <property type="entry name" value="SulA"/>
    <property type="match status" value="1"/>
</dbReference>
<dbReference type="HAMAP" id="MF_01179">
    <property type="entry name" value="SulA"/>
    <property type="match status" value="1"/>
</dbReference>
<comment type="caution">
    <text evidence="6">Lacks conserved residue(s) required for the propagation of feature annotation.</text>
</comment>
<evidence type="ECO:0000256" key="1">
    <source>
        <dbReference type="ARBA" id="ARBA00022618"/>
    </source>
</evidence>
<evidence type="ECO:0000256" key="5">
    <source>
        <dbReference type="ARBA" id="ARBA00023306"/>
    </source>
</evidence>
<reference evidence="7 8" key="1">
    <citation type="submission" date="2018-06" db="EMBL/GenBank/DDBJ databases">
        <authorList>
            <consortium name="Pathogen Informatics"/>
            <person name="Doyle S."/>
        </authorList>
    </citation>
    <scope>NUCLEOTIDE SEQUENCE [LARGE SCALE GENOMIC DNA]</scope>
    <source>
        <strain evidence="7 8">NCTC12157</strain>
    </source>
</reference>
<dbReference type="Pfam" id="PF03846">
    <property type="entry name" value="SulA"/>
    <property type="match status" value="1"/>
</dbReference>